<evidence type="ECO:0000256" key="5">
    <source>
        <dbReference type="ARBA" id="ARBA00023136"/>
    </source>
</evidence>
<proteinExistence type="predicted"/>
<sequence>MMVSCVSMRKNGRREGKSNLIPESSVKSLMEIEPPPNLLPSKNEFPRLLFVLALASLVAWSCNLLFTSLVKPPSKPFCDTNLHSPDYFPDVCEPCPSNGECNDGKLECLQGYQRHGNLCVEDGDINESARKIVERVEHHLCEEYAQFLCSGSGTIWVHEDDLWNYFEPIGNVKVDNELYNYTKQRAVDTMVKLLETRLNSHGMKEFKCPDLLAEHYKPYACRIRQWISKNILVVLPICAMLVGCTTLFWNVRRKLHMSRRVEELYSKVCEILEENALTSKSENGECEPWVIASRLRDHLLLPRERKDPLLWTKVEELVQEDSRVDRYPKLVKGESKVVWEWQVEGSLSASKVKKRRDASKTRVNESTDLNHQQHPAMKAEPTEPLHFLYGDSSKQ</sequence>
<dbReference type="GO" id="GO:0034399">
    <property type="term" value="C:nuclear periphery"/>
    <property type="evidence" value="ECO:0007669"/>
    <property type="project" value="TreeGrafter"/>
</dbReference>
<dbReference type="Gene3D" id="1.10.10.1180">
    <property type="entry name" value="MAN1, winged-helix domain"/>
    <property type="match status" value="1"/>
</dbReference>
<dbReference type="Pfam" id="PF09402">
    <property type="entry name" value="MSC"/>
    <property type="match status" value="1"/>
</dbReference>
<dbReference type="InterPro" id="IPR041885">
    <property type="entry name" value="MAN1_winged_helix_dom"/>
</dbReference>
<dbReference type="Proteomes" id="UP000694853">
    <property type="component" value="Unplaced"/>
</dbReference>
<dbReference type="OrthoDB" id="341403at2759"/>
<feature type="domain" description="Man1/Src1-like C-terminal" evidence="9">
    <location>
        <begin position="85"/>
        <end position="341"/>
    </location>
</feature>
<keyword evidence="10" id="KW-1185">Reference proteome</keyword>
<dbReference type="GO" id="GO:0005637">
    <property type="term" value="C:nuclear inner membrane"/>
    <property type="evidence" value="ECO:0007669"/>
    <property type="project" value="UniProtKB-SubCell"/>
</dbReference>
<organism evidence="10 11">
    <name type="scientific">Abrus precatorius</name>
    <name type="common">Indian licorice</name>
    <name type="synonym">Glycine abrus</name>
    <dbReference type="NCBI Taxonomy" id="3816"/>
    <lineage>
        <taxon>Eukaryota</taxon>
        <taxon>Viridiplantae</taxon>
        <taxon>Streptophyta</taxon>
        <taxon>Embryophyta</taxon>
        <taxon>Tracheophyta</taxon>
        <taxon>Spermatophyta</taxon>
        <taxon>Magnoliopsida</taxon>
        <taxon>eudicotyledons</taxon>
        <taxon>Gunneridae</taxon>
        <taxon>Pentapetalae</taxon>
        <taxon>rosids</taxon>
        <taxon>fabids</taxon>
        <taxon>Fabales</taxon>
        <taxon>Fabaceae</taxon>
        <taxon>Papilionoideae</taxon>
        <taxon>50 kb inversion clade</taxon>
        <taxon>NPAAA clade</taxon>
        <taxon>indigoferoid/millettioid clade</taxon>
        <taxon>Abreae</taxon>
        <taxon>Abrus</taxon>
    </lineage>
</organism>
<accession>A0A8B8M1W1</accession>
<dbReference type="InterPro" id="IPR044780">
    <property type="entry name" value="Heh2/Src1"/>
</dbReference>
<evidence type="ECO:0000256" key="6">
    <source>
        <dbReference type="ARBA" id="ARBA00023242"/>
    </source>
</evidence>
<dbReference type="GeneID" id="113869566"/>
<dbReference type="GO" id="GO:0003682">
    <property type="term" value="F:chromatin binding"/>
    <property type="evidence" value="ECO:0007669"/>
    <property type="project" value="InterPro"/>
</dbReference>
<dbReference type="PANTHER" id="PTHR47808:SF2">
    <property type="entry name" value="LEM DOMAIN-CONTAINING PROTEIN 2"/>
    <property type="match status" value="1"/>
</dbReference>
<dbReference type="GO" id="GO:0005783">
    <property type="term" value="C:endoplasmic reticulum"/>
    <property type="evidence" value="ECO:0007669"/>
    <property type="project" value="TreeGrafter"/>
</dbReference>
<evidence type="ECO:0000256" key="4">
    <source>
        <dbReference type="ARBA" id="ARBA00022989"/>
    </source>
</evidence>
<evidence type="ECO:0000256" key="7">
    <source>
        <dbReference type="SAM" id="MobiDB-lite"/>
    </source>
</evidence>
<feature type="transmembrane region" description="Helical" evidence="8">
    <location>
        <begin position="231"/>
        <end position="251"/>
    </location>
</feature>
<comment type="subcellular location">
    <subcellularLocation>
        <location evidence="1">Nucleus inner membrane</location>
    </subcellularLocation>
</comment>
<keyword evidence="5 8" id="KW-0472">Membrane</keyword>
<dbReference type="KEGG" id="aprc:113869566"/>
<dbReference type="InterPro" id="IPR018996">
    <property type="entry name" value="Man1/Src1-like_C"/>
</dbReference>
<feature type="transmembrane region" description="Helical" evidence="8">
    <location>
        <begin position="48"/>
        <end position="70"/>
    </location>
</feature>
<reference evidence="10" key="1">
    <citation type="journal article" date="2019" name="Toxins">
        <title>Detection of Abrin-Like and Prepropulchellin-Like Toxin Genes and Transcripts Using Whole Genome Sequencing and Full-Length Transcript Sequencing of Abrus precatorius.</title>
        <authorList>
            <person name="Hovde B.T."/>
            <person name="Daligault H.E."/>
            <person name="Hanschen E.R."/>
            <person name="Kunde Y.A."/>
            <person name="Johnson M.B."/>
            <person name="Starkenburg S.R."/>
            <person name="Johnson S.L."/>
        </authorList>
    </citation>
    <scope>NUCLEOTIDE SEQUENCE [LARGE SCALE GENOMIC DNA]</scope>
</reference>
<evidence type="ECO:0000256" key="1">
    <source>
        <dbReference type="ARBA" id="ARBA00004540"/>
    </source>
</evidence>
<keyword evidence="2" id="KW-0597">Phosphoprotein</keyword>
<evidence type="ECO:0000256" key="2">
    <source>
        <dbReference type="ARBA" id="ARBA00022553"/>
    </source>
</evidence>
<reference evidence="11" key="2">
    <citation type="submission" date="2025-08" db="UniProtKB">
        <authorList>
            <consortium name="RefSeq"/>
        </authorList>
    </citation>
    <scope>IDENTIFICATION</scope>
    <source>
        <tissue evidence="11">Young leaves</tissue>
    </source>
</reference>
<keyword evidence="6" id="KW-0539">Nucleus</keyword>
<feature type="region of interest" description="Disordered" evidence="7">
    <location>
        <begin position="1"/>
        <end position="20"/>
    </location>
</feature>
<evidence type="ECO:0000313" key="11">
    <source>
        <dbReference type="RefSeq" id="XP_027361752.1"/>
    </source>
</evidence>
<dbReference type="PANTHER" id="PTHR47808">
    <property type="entry name" value="INNER NUCLEAR MEMBRANE PROTEIN HEH2-RELATED"/>
    <property type="match status" value="1"/>
</dbReference>
<evidence type="ECO:0000256" key="8">
    <source>
        <dbReference type="SAM" id="Phobius"/>
    </source>
</evidence>
<feature type="region of interest" description="Disordered" evidence="7">
    <location>
        <begin position="352"/>
        <end position="395"/>
    </location>
</feature>
<keyword evidence="3 8" id="KW-0812">Transmembrane</keyword>
<dbReference type="RefSeq" id="XP_027361752.1">
    <property type="nucleotide sequence ID" value="XM_027505951.1"/>
</dbReference>
<keyword evidence="4 8" id="KW-1133">Transmembrane helix</keyword>
<dbReference type="GO" id="GO:0071763">
    <property type="term" value="P:nuclear membrane organization"/>
    <property type="evidence" value="ECO:0007669"/>
    <property type="project" value="TreeGrafter"/>
</dbReference>
<evidence type="ECO:0000256" key="3">
    <source>
        <dbReference type="ARBA" id="ARBA00022692"/>
    </source>
</evidence>
<evidence type="ECO:0000313" key="10">
    <source>
        <dbReference type="Proteomes" id="UP000694853"/>
    </source>
</evidence>
<evidence type="ECO:0000259" key="9">
    <source>
        <dbReference type="Pfam" id="PF09402"/>
    </source>
</evidence>
<name>A0A8B8M1W1_ABRPR</name>
<protein>
    <submittedName>
        <fullName evidence="11">Uncharacterized protein LOC113869566 isoform X1</fullName>
    </submittedName>
</protein>
<gene>
    <name evidence="11" type="primary">LOC113869566</name>
</gene>
<dbReference type="AlphaFoldDB" id="A0A8B8M1W1"/>